<feature type="region of interest" description="Disordered" evidence="1">
    <location>
        <begin position="33"/>
        <end position="53"/>
    </location>
</feature>
<dbReference type="Proteomes" id="UP000245910">
    <property type="component" value="Chromosome III"/>
</dbReference>
<protein>
    <submittedName>
        <fullName evidence="2">Uncharacterized protein</fullName>
    </submittedName>
</protein>
<keyword evidence="3" id="KW-1185">Reference proteome</keyword>
<reference evidence="3" key="1">
    <citation type="submission" date="2014-10" db="EMBL/GenBank/DDBJ databases">
        <authorList>
            <person name="King R."/>
        </authorList>
    </citation>
    <scope>NUCLEOTIDE SEQUENCE [LARGE SCALE GENOMIC DNA]</scope>
    <source>
        <strain evidence="3">A3/5</strain>
    </source>
</reference>
<evidence type="ECO:0000313" key="2">
    <source>
        <dbReference type="EMBL" id="CEI68265.1"/>
    </source>
</evidence>
<sequence>MWTKLVQAFLQLQLSIHRQALLALGSGAKIPASDAADGNGRTAEEFMPPPGSALKGGSWQLETSIMLSTS</sequence>
<dbReference type="AlphaFoldDB" id="A0A2L2U1Z2"/>
<proteinExistence type="predicted"/>
<organism evidence="2 3">
    <name type="scientific">Fusarium venenatum</name>
    <dbReference type="NCBI Taxonomy" id="56646"/>
    <lineage>
        <taxon>Eukaryota</taxon>
        <taxon>Fungi</taxon>
        <taxon>Dikarya</taxon>
        <taxon>Ascomycota</taxon>
        <taxon>Pezizomycotina</taxon>
        <taxon>Sordariomycetes</taxon>
        <taxon>Hypocreomycetidae</taxon>
        <taxon>Hypocreales</taxon>
        <taxon>Nectriaceae</taxon>
        <taxon>Fusarium</taxon>
    </lineage>
</organism>
<evidence type="ECO:0000313" key="3">
    <source>
        <dbReference type="Proteomes" id="UP000245910"/>
    </source>
</evidence>
<accession>A0A2L2U1Z2</accession>
<evidence type="ECO:0000256" key="1">
    <source>
        <dbReference type="SAM" id="MobiDB-lite"/>
    </source>
</evidence>
<dbReference type="EMBL" id="LN649231">
    <property type="protein sequence ID" value="CEI68265.1"/>
    <property type="molecule type" value="Genomic_DNA"/>
</dbReference>
<name>A0A2L2U1Z2_9HYPO</name>